<dbReference type="EMBL" id="AP026818">
    <property type="protein sequence ID" value="BDR80680.1"/>
    <property type="molecule type" value="Genomic_DNA"/>
</dbReference>
<dbReference type="RefSeq" id="WP_039261778.1">
    <property type="nucleotide sequence ID" value="NZ_AP026806.1"/>
</dbReference>
<evidence type="ECO:0000313" key="4">
    <source>
        <dbReference type="Proteomes" id="UP001321763"/>
    </source>
</evidence>
<protein>
    <recommendedName>
        <fullName evidence="5">YmaF family protein</fullName>
    </recommendedName>
</protein>
<proteinExistence type="predicted"/>
<reference evidence="2 3" key="1">
    <citation type="submission" date="2018-06" db="EMBL/GenBank/DDBJ databases">
        <title>Genome conservation of Clostridium tetani.</title>
        <authorList>
            <person name="Bruggemann H."/>
            <person name="Popoff M.R."/>
        </authorList>
    </citation>
    <scope>NUCLEOTIDE SEQUENCE [LARGE SCALE GENOMIC DNA]</scope>
    <source>
        <strain evidence="2 3">63.05</strain>
    </source>
</reference>
<dbReference type="Proteomes" id="UP001321763">
    <property type="component" value="Chromosome"/>
</dbReference>
<evidence type="ECO:0000313" key="3">
    <source>
        <dbReference type="Proteomes" id="UP000290273"/>
    </source>
</evidence>
<reference evidence="1 4" key="2">
    <citation type="submission" date="2022-09" db="EMBL/GenBank/DDBJ databases">
        <title>complete genome sequences of Clostridium tetani str. KHSU-234311-028 isolated from soil.</title>
        <authorList>
            <person name="Sekizuka T."/>
            <person name="Shitada C."/>
            <person name="Takahashi M."/>
            <person name="Kuroda M."/>
        </authorList>
    </citation>
    <scope>NUCLEOTIDE SEQUENCE [LARGE SCALE GENOMIC DNA]</scope>
    <source>
        <strain evidence="1 4">KHSU-234311-028</strain>
    </source>
</reference>
<sequence length="112" mass="12281">MDNRCWPCPDPTQTHVHEFEGSTKLAEECDDRHNHRFAGVTSEVIPVGNSHVHAILVNTDSLDHHHEIGVTTGLAIPVGNGKHVHLATGVTTIDDNHNHNFIFATLIDSPLV</sequence>
<evidence type="ECO:0000313" key="1">
    <source>
        <dbReference type="EMBL" id="BDR80680.1"/>
    </source>
</evidence>
<dbReference type="Pfam" id="PF12788">
    <property type="entry name" value="YmaF"/>
    <property type="match status" value="1"/>
</dbReference>
<gene>
    <name evidence="2" type="ORF">DP131_06525</name>
    <name evidence="1" type="ORF">K234311028_09260</name>
</gene>
<name>A0ABC8EAZ2_CLOTA</name>
<organism evidence="1 4">
    <name type="scientific">Clostridium tetani</name>
    <dbReference type="NCBI Taxonomy" id="1513"/>
    <lineage>
        <taxon>Bacteria</taxon>
        <taxon>Bacillati</taxon>
        <taxon>Bacillota</taxon>
        <taxon>Clostridia</taxon>
        <taxon>Eubacteriales</taxon>
        <taxon>Clostridiaceae</taxon>
        <taxon>Clostridium</taxon>
    </lineage>
</organism>
<dbReference type="Proteomes" id="UP000290273">
    <property type="component" value="Unassembled WGS sequence"/>
</dbReference>
<dbReference type="EMBL" id="QMAU01000027">
    <property type="protein sequence ID" value="RXI56949.1"/>
    <property type="molecule type" value="Genomic_DNA"/>
</dbReference>
<evidence type="ECO:0000313" key="2">
    <source>
        <dbReference type="EMBL" id="RXI56949.1"/>
    </source>
</evidence>
<accession>A0ABC8EAZ2</accession>
<dbReference type="AlphaFoldDB" id="A0ABC8EAZ2"/>
<evidence type="ECO:0008006" key="5">
    <source>
        <dbReference type="Google" id="ProtNLM"/>
    </source>
</evidence>
<dbReference type="InterPro" id="IPR024307">
    <property type="entry name" value="YmaF"/>
</dbReference>